<reference evidence="2 3" key="1">
    <citation type="journal article" date="2022" name="Nat. Ecol. Evol.">
        <title>A masculinizing supergene underlies an exaggerated male reproductive morph in a spider.</title>
        <authorList>
            <person name="Hendrickx F."/>
            <person name="De Corte Z."/>
            <person name="Sonet G."/>
            <person name="Van Belleghem S.M."/>
            <person name="Kostlbacher S."/>
            <person name="Vangestel C."/>
        </authorList>
    </citation>
    <scope>NUCLEOTIDE SEQUENCE [LARGE SCALE GENOMIC DNA]</scope>
    <source>
        <strain evidence="2">W744_W776</strain>
    </source>
</reference>
<keyword evidence="1" id="KW-0472">Membrane</keyword>
<feature type="transmembrane region" description="Helical" evidence="1">
    <location>
        <begin position="184"/>
        <end position="205"/>
    </location>
</feature>
<protein>
    <submittedName>
        <fullName evidence="2">Uncharacterized protein</fullName>
    </submittedName>
</protein>
<dbReference type="EMBL" id="JAFNEN010000504">
    <property type="protein sequence ID" value="KAG8181628.1"/>
    <property type="molecule type" value="Genomic_DNA"/>
</dbReference>
<keyword evidence="1" id="KW-1133">Transmembrane helix</keyword>
<accession>A0AAV6UCQ4</accession>
<evidence type="ECO:0000313" key="2">
    <source>
        <dbReference type="EMBL" id="KAG8181628.1"/>
    </source>
</evidence>
<keyword evidence="3" id="KW-1185">Reference proteome</keyword>
<dbReference type="AlphaFoldDB" id="A0AAV6UCQ4"/>
<proteinExistence type="predicted"/>
<dbReference type="Proteomes" id="UP000827092">
    <property type="component" value="Unassembled WGS sequence"/>
</dbReference>
<organism evidence="2 3">
    <name type="scientific">Oedothorax gibbosus</name>
    <dbReference type="NCBI Taxonomy" id="931172"/>
    <lineage>
        <taxon>Eukaryota</taxon>
        <taxon>Metazoa</taxon>
        <taxon>Ecdysozoa</taxon>
        <taxon>Arthropoda</taxon>
        <taxon>Chelicerata</taxon>
        <taxon>Arachnida</taxon>
        <taxon>Araneae</taxon>
        <taxon>Araneomorphae</taxon>
        <taxon>Entelegynae</taxon>
        <taxon>Araneoidea</taxon>
        <taxon>Linyphiidae</taxon>
        <taxon>Erigoninae</taxon>
        <taxon>Oedothorax</taxon>
    </lineage>
</organism>
<sequence length="347" mass="38718">MPFFVFLEQITCDKTCNRLLQCLFFLAFPLLFVEGNVEVCYNVQPPDRANNIHNCSLVCTLKFEYVVSGVHNEELALCMKNTSKAVNCEKHVDCRKHHTGAFCKTVIFDNTSKAVNCEKHVDCRKHHTGAFCKTIPCLCKADQSSEESYIIRSSVRMPKINTCVVPARHVNPDMPIVPFPWRTLLYVAAIVFLFASCLVCLRWLSPLIRSMQLKRATRENPDRQTAGDSASLFCSASGNSESASTPFTYYFPRGMPRIYRASPRGSHGSSRASTRARYVTCAMAEGTVTLSGQDKPPPYETAIQLPPPAYEDVERAVIESGNNFSQRVEVHAAPSMSTNTQPVNPIS</sequence>
<evidence type="ECO:0000256" key="1">
    <source>
        <dbReference type="SAM" id="Phobius"/>
    </source>
</evidence>
<gene>
    <name evidence="2" type="ORF">JTE90_015272</name>
</gene>
<name>A0AAV6UCQ4_9ARAC</name>
<keyword evidence="1" id="KW-0812">Transmembrane</keyword>
<comment type="caution">
    <text evidence="2">The sequence shown here is derived from an EMBL/GenBank/DDBJ whole genome shotgun (WGS) entry which is preliminary data.</text>
</comment>
<evidence type="ECO:0000313" key="3">
    <source>
        <dbReference type="Proteomes" id="UP000827092"/>
    </source>
</evidence>